<dbReference type="InterPro" id="IPR020843">
    <property type="entry name" value="ER"/>
</dbReference>
<name>A0A0F6VZH6_9BACT</name>
<dbReference type="RefSeq" id="WP_053230911.1">
    <property type="nucleotide sequence ID" value="NZ_CP011125.1"/>
</dbReference>
<dbReference type="Gene3D" id="3.90.180.10">
    <property type="entry name" value="Medium-chain alcohol dehydrogenases, catalytic domain"/>
    <property type="match status" value="1"/>
</dbReference>
<dbReference type="SMART" id="SM00829">
    <property type="entry name" value="PKS_ER"/>
    <property type="match status" value="1"/>
</dbReference>
<dbReference type="SUPFAM" id="SSF51735">
    <property type="entry name" value="NAD(P)-binding Rossmann-fold domains"/>
    <property type="match status" value="1"/>
</dbReference>
<dbReference type="STRING" id="927083.DB32_000601"/>
<proteinExistence type="predicted"/>
<dbReference type="InterPro" id="IPR013154">
    <property type="entry name" value="ADH-like_N"/>
</dbReference>
<dbReference type="PROSITE" id="PS01162">
    <property type="entry name" value="QOR_ZETA_CRYSTAL"/>
    <property type="match status" value="1"/>
</dbReference>
<dbReference type="KEGG" id="samy:DB32_000601"/>
<dbReference type="CDD" id="cd08267">
    <property type="entry name" value="MDR1"/>
    <property type="match status" value="1"/>
</dbReference>
<dbReference type="InterPro" id="IPR050700">
    <property type="entry name" value="YIM1/Zinc_Alcohol_DH_Fams"/>
</dbReference>
<protein>
    <submittedName>
        <fullName evidence="2">Zinc-containing alcohol dehydrogenase</fullName>
    </submittedName>
</protein>
<dbReference type="AlphaFoldDB" id="A0A0F6VZH6"/>
<organism evidence="2 3">
    <name type="scientific">Sandaracinus amylolyticus</name>
    <dbReference type="NCBI Taxonomy" id="927083"/>
    <lineage>
        <taxon>Bacteria</taxon>
        <taxon>Pseudomonadati</taxon>
        <taxon>Myxococcota</taxon>
        <taxon>Polyangia</taxon>
        <taxon>Polyangiales</taxon>
        <taxon>Sandaracinaceae</taxon>
        <taxon>Sandaracinus</taxon>
    </lineage>
</organism>
<accession>A0A0F6VZH6</accession>
<dbReference type="GO" id="GO:0008270">
    <property type="term" value="F:zinc ion binding"/>
    <property type="evidence" value="ECO:0007669"/>
    <property type="project" value="InterPro"/>
</dbReference>
<feature type="domain" description="Enoyl reductase (ER)" evidence="1">
    <location>
        <begin position="10"/>
        <end position="311"/>
    </location>
</feature>
<gene>
    <name evidence="2" type="ORF">DB32_000601</name>
</gene>
<dbReference type="Proteomes" id="UP000034883">
    <property type="component" value="Chromosome"/>
</dbReference>
<dbReference type="InterPro" id="IPR036291">
    <property type="entry name" value="NAD(P)-bd_dom_sf"/>
</dbReference>
<dbReference type="Pfam" id="PF08240">
    <property type="entry name" value="ADH_N"/>
    <property type="match status" value="1"/>
</dbReference>
<dbReference type="PANTHER" id="PTHR11695:SF648">
    <property type="entry name" value="ZINC-BINDING OXIDOREDUCTASE"/>
    <property type="match status" value="1"/>
</dbReference>
<keyword evidence="3" id="KW-1185">Reference proteome</keyword>
<sequence length="315" mass="33861">MRAAVHHRFGPPDVLSIQDLPPPRPRAREVLVRVEAAALNPKDVLIRKGRYRVLSGAHFPMGSGFDVAGVIEAVGPRVHDRSVGERVFGMLDGFRGRTCAELVTLRADQCAPAPEGLSFVEAAALPLAASTALQALRDVAQIRRGDRVLLHGASGGVGVHAIQIAKALGAHVTTTSGAHNLERCASLGADVTLTYDDPGEPFTQGTRYDAIVDVYGNRSFAWARRGLTPRGTYVSTVPSRTLFLDVARTALASPKARLVIVRSRARDLDTIASMARADALRPVIDRVLPLESIADGHAHLETRHARGKVVLTIRR</sequence>
<dbReference type="Gene3D" id="3.40.50.720">
    <property type="entry name" value="NAD(P)-binding Rossmann-like Domain"/>
    <property type="match status" value="1"/>
</dbReference>
<dbReference type="Pfam" id="PF13602">
    <property type="entry name" value="ADH_zinc_N_2"/>
    <property type="match status" value="1"/>
</dbReference>
<evidence type="ECO:0000313" key="3">
    <source>
        <dbReference type="Proteomes" id="UP000034883"/>
    </source>
</evidence>
<dbReference type="InterPro" id="IPR002364">
    <property type="entry name" value="Quin_OxRdtase/zeta-crystal_CS"/>
</dbReference>
<evidence type="ECO:0000313" key="2">
    <source>
        <dbReference type="EMBL" id="AKF03452.1"/>
    </source>
</evidence>
<dbReference type="InterPro" id="IPR011032">
    <property type="entry name" value="GroES-like_sf"/>
</dbReference>
<evidence type="ECO:0000259" key="1">
    <source>
        <dbReference type="SMART" id="SM00829"/>
    </source>
</evidence>
<dbReference type="SUPFAM" id="SSF50129">
    <property type="entry name" value="GroES-like"/>
    <property type="match status" value="1"/>
</dbReference>
<dbReference type="EMBL" id="CP011125">
    <property type="protein sequence ID" value="AKF03452.1"/>
    <property type="molecule type" value="Genomic_DNA"/>
</dbReference>
<dbReference type="GO" id="GO:0016491">
    <property type="term" value="F:oxidoreductase activity"/>
    <property type="evidence" value="ECO:0007669"/>
    <property type="project" value="InterPro"/>
</dbReference>
<reference evidence="2 3" key="1">
    <citation type="submission" date="2015-03" db="EMBL/GenBank/DDBJ databases">
        <title>Genome assembly of Sandaracinus amylolyticus DSM 53668.</title>
        <authorList>
            <person name="Sharma G."/>
            <person name="Subramanian S."/>
        </authorList>
    </citation>
    <scope>NUCLEOTIDE SEQUENCE [LARGE SCALE GENOMIC DNA]</scope>
    <source>
        <strain evidence="2 3">DSM 53668</strain>
    </source>
</reference>
<dbReference type="PANTHER" id="PTHR11695">
    <property type="entry name" value="ALCOHOL DEHYDROGENASE RELATED"/>
    <property type="match status" value="1"/>
</dbReference>